<dbReference type="CDD" id="cd06193">
    <property type="entry name" value="siderophore_interacting"/>
    <property type="match status" value="1"/>
</dbReference>
<reference evidence="3 4" key="1">
    <citation type="journal article" date="2014" name="Int. J. Syst. Evol. Microbiol.">
        <title>Complete genome sequence of Corynebacterium casei LMG S-19264T (=DSM 44701T), isolated from a smear-ripened cheese.</title>
        <authorList>
            <consortium name="US DOE Joint Genome Institute (JGI-PGF)"/>
            <person name="Walter F."/>
            <person name="Albersmeier A."/>
            <person name="Kalinowski J."/>
            <person name="Ruckert C."/>
        </authorList>
    </citation>
    <scope>NUCLEOTIDE SEQUENCE [LARGE SCALE GENOMIC DNA]</scope>
    <source>
        <strain evidence="3 4">CGMCC 1.15358</strain>
    </source>
</reference>
<dbReference type="InterPro" id="IPR039374">
    <property type="entry name" value="SIP_fam"/>
</dbReference>
<dbReference type="InterPro" id="IPR039261">
    <property type="entry name" value="FNR_nucleotide-bd"/>
</dbReference>
<dbReference type="Gene3D" id="2.40.30.10">
    <property type="entry name" value="Translation factors"/>
    <property type="match status" value="1"/>
</dbReference>
<dbReference type="InterPro" id="IPR017938">
    <property type="entry name" value="Riboflavin_synthase-like_b-brl"/>
</dbReference>
<dbReference type="RefSeq" id="WP_066763368.1">
    <property type="nucleotide sequence ID" value="NZ_BMIO01000003.1"/>
</dbReference>
<evidence type="ECO:0000313" key="4">
    <source>
        <dbReference type="Proteomes" id="UP000598997"/>
    </source>
</evidence>
<dbReference type="InterPro" id="IPR007037">
    <property type="entry name" value="SIP_rossman_dom"/>
</dbReference>
<sequence>MNDTKKPAGGPPRRPAPQPFTVLAKARVTPNMIRVTLGGEGMATLRPQAEGGYFKMRFGDEGGGKPPVRSYTIRRQDAASVDVDFVVHGEGGHAGPAVEWALAAEAGQPIMAGGPGPAKTLPEGMDRYLIAGDMTALPAISVNLERLPADAKGVAVIEIQSEDDRQDIAHPDGVELVWLVNAQPGTQSDLLANALRKAGRGEGEVYGWAAAEFGSMQALRAYLRDECGLDRDHLYVSSYWKYGEDDDGHRQAKQADGVLAG</sequence>
<dbReference type="GO" id="GO:0016491">
    <property type="term" value="F:oxidoreductase activity"/>
    <property type="evidence" value="ECO:0007669"/>
    <property type="project" value="InterPro"/>
</dbReference>
<dbReference type="AlphaFoldDB" id="A0A917DGZ9"/>
<proteinExistence type="inferred from homology"/>
<evidence type="ECO:0000313" key="3">
    <source>
        <dbReference type="EMBL" id="GGD39785.1"/>
    </source>
</evidence>
<dbReference type="OrthoDB" id="9814826at2"/>
<comment type="caution">
    <text evidence="3">The sequence shown here is derived from an EMBL/GenBank/DDBJ whole genome shotgun (WGS) entry which is preliminary data.</text>
</comment>
<comment type="similarity">
    <text evidence="1">Belongs to the SIP oxidoreductase family.</text>
</comment>
<dbReference type="InterPro" id="IPR017927">
    <property type="entry name" value="FAD-bd_FR_type"/>
</dbReference>
<feature type="domain" description="FAD-binding FR-type" evidence="2">
    <location>
        <begin position="15"/>
        <end position="122"/>
    </location>
</feature>
<protein>
    <submittedName>
        <fullName evidence="3">Siderophore-interacting protein</fullName>
    </submittedName>
</protein>
<dbReference type="EMBL" id="BMIO01000003">
    <property type="protein sequence ID" value="GGD39785.1"/>
    <property type="molecule type" value="Genomic_DNA"/>
</dbReference>
<dbReference type="SUPFAM" id="SSF63380">
    <property type="entry name" value="Riboflavin synthase domain-like"/>
    <property type="match status" value="1"/>
</dbReference>
<dbReference type="Proteomes" id="UP000598997">
    <property type="component" value="Unassembled WGS sequence"/>
</dbReference>
<dbReference type="PANTHER" id="PTHR30157:SF0">
    <property type="entry name" value="NADPH-DEPENDENT FERRIC-CHELATE REDUCTASE"/>
    <property type="match status" value="1"/>
</dbReference>
<evidence type="ECO:0000259" key="2">
    <source>
        <dbReference type="PROSITE" id="PS51384"/>
    </source>
</evidence>
<accession>A0A917DGZ9</accession>
<dbReference type="InterPro" id="IPR013113">
    <property type="entry name" value="SIP_FAD-bd"/>
</dbReference>
<gene>
    <name evidence="3" type="ORF">GCM10010989_12440</name>
</gene>
<dbReference type="Gene3D" id="3.40.50.80">
    <property type="entry name" value="Nucleotide-binding domain of ferredoxin-NADP reductase (FNR) module"/>
    <property type="match status" value="1"/>
</dbReference>
<name>A0A917DGZ9_9SPHN</name>
<dbReference type="Pfam" id="PF08021">
    <property type="entry name" value="FAD_binding_9"/>
    <property type="match status" value="1"/>
</dbReference>
<dbReference type="Pfam" id="PF04954">
    <property type="entry name" value="SIP"/>
    <property type="match status" value="1"/>
</dbReference>
<evidence type="ECO:0000256" key="1">
    <source>
        <dbReference type="ARBA" id="ARBA00035644"/>
    </source>
</evidence>
<keyword evidence="4" id="KW-1185">Reference proteome</keyword>
<dbReference type="PANTHER" id="PTHR30157">
    <property type="entry name" value="FERRIC REDUCTASE, NADPH-DEPENDENT"/>
    <property type="match status" value="1"/>
</dbReference>
<organism evidence="3 4">
    <name type="scientific">Croceicoccus pelagius</name>
    <dbReference type="NCBI Taxonomy" id="1703341"/>
    <lineage>
        <taxon>Bacteria</taxon>
        <taxon>Pseudomonadati</taxon>
        <taxon>Pseudomonadota</taxon>
        <taxon>Alphaproteobacteria</taxon>
        <taxon>Sphingomonadales</taxon>
        <taxon>Erythrobacteraceae</taxon>
        <taxon>Croceicoccus</taxon>
    </lineage>
</organism>
<dbReference type="PROSITE" id="PS51384">
    <property type="entry name" value="FAD_FR"/>
    <property type="match status" value="1"/>
</dbReference>